<dbReference type="InterPro" id="IPR006860">
    <property type="entry name" value="FecR"/>
</dbReference>
<dbReference type="PANTHER" id="PTHR38731:SF1">
    <property type="entry name" value="FECR PROTEIN DOMAIN-CONTAINING PROTEIN"/>
    <property type="match status" value="1"/>
</dbReference>
<dbReference type="Gene3D" id="2.60.120.1440">
    <property type="match status" value="1"/>
</dbReference>
<evidence type="ECO:0000313" key="2">
    <source>
        <dbReference type="EMBL" id="MEP0819762.1"/>
    </source>
</evidence>
<gene>
    <name evidence="2" type="ORF">NC998_21925</name>
</gene>
<accession>A0ABV0JDA1</accession>
<protein>
    <submittedName>
        <fullName evidence="2">FecR domain-containing protein</fullName>
    </submittedName>
</protein>
<sequence length="279" mass="29907">MKRTWVQLLLLFVLGISLLTIADLAIAQSLKVRVNRWLEVRQIQGTVSLYQGQKSQPARNGSRIQAVGEGIQTGAKSSAVLAVDTGIGFIKVAENTNIRVLQLERLATGGQVTKLQVTGGQARLQVRKFTNPASRLEILSPAGLSAVRGTEFGVSVQPDGKTGVATLEGKVAAIAQGASVPIQAGFQSLVIPGEAPLPPTPLREDTRLQLQVLEAVGNNQAQIAGQVDVVNLVLVNDQPLSLDREGQFDVRVALPRERRIRAVVRTPLGKQQIYELAVP</sequence>
<dbReference type="RefSeq" id="WP_190441050.1">
    <property type="nucleotide sequence ID" value="NZ_JAMPKM010000016.1"/>
</dbReference>
<evidence type="ECO:0000313" key="3">
    <source>
        <dbReference type="Proteomes" id="UP001464891"/>
    </source>
</evidence>
<proteinExistence type="predicted"/>
<evidence type="ECO:0000259" key="1">
    <source>
        <dbReference type="Pfam" id="PF04773"/>
    </source>
</evidence>
<keyword evidence="3" id="KW-1185">Reference proteome</keyword>
<organism evidence="2 3">
    <name type="scientific">Trichocoleus desertorum GB2-A4</name>
    <dbReference type="NCBI Taxonomy" id="2933944"/>
    <lineage>
        <taxon>Bacteria</taxon>
        <taxon>Bacillati</taxon>
        <taxon>Cyanobacteriota</taxon>
        <taxon>Cyanophyceae</taxon>
        <taxon>Leptolyngbyales</taxon>
        <taxon>Trichocoleusaceae</taxon>
        <taxon>Trichocoleus</taxon>
    </lineage>
</organism>
<name>A0ABV0JDA1_9CYAN</name>
<comment type="caution">
    <text evidence="2">The sequence shown here is derived from an EMBL/GenBank/DDBJ whole genome shotgun (WGS) entry which is preliminary data.</text>
</comment>
<dbReference type="Proteomes" id="UP001464891">
    <property type="component" value="Unassembled WGS sequence"/>
</dbReference>
<reference evidence="2 3" key="1">
    <citation type="submission" date="2022-04" db="EMBL/GenBank/DDBJ databases">
        <title>Positive selection, recombination, and allopatry shape intraspecific diversity of widespread and dominant cyanobacteria.</title>
        <authorList>
            <person name="Wei J."/>
            <person name="Shu W."/>
            <person name="Hu C."/>
        </authorList>
    </citation>
    <scope>NUCLEOTIDE SEQUENCE [LARGE SCALE GENOMIC DNA]</scope>
    <source>
        <strain evidence="2 3">GB2-A4</strain>
    </source>
</reference>
<feature type="domain" description="FecR protein" evidence="1">
    <location>
        <begin position="71"/>
        <end position="171"/>
    </location>
</feature>
<dbReference type="PANTHER" id="PTHR38731">
    <property type="entry name" value="LIPL45-RELATED LIPOPROTEIN-RELATED"/>
    <property type="match status" value="1"/>
</dbReference>
<dbReference type="EMBL" id="JAMPKM010000016">
    <property type="protein sequence ID" value="MEP0819762.1"/>
    <property type="molecule type" value="Genomic_DNA"/>
</dbReference>
<dbReference type="Pfam" id="PF04773">
    <property type="entry name" value="FecR"/>
    <property type="match status" value="1"/>
</dbReference>